<dbReference type="InterPro" id="IPR057326">
    <property type="entry name" value="KR_dom"/>
</dbReference>
<comment type="similarity">
    <text evidence="2">Belongs to the short-chain dehydrogenases/reductases (SDR) family.</text>
</comment>
<evidence type="ECO:0000256" key="2">
    <source>
        <dbReference type="ARBA" id="ARBA00006484"/>
    </source>
</evidence>
<dbReference type="SMART" id="SM00822">
    <property type="entry name" value="PKS_KR"/>
    <property type="match status" value="1"/>
</dbReference>
<keyword evidence="8" id="KW-1185">Reference proteome</keyword>
<dbReference type="InterPro" id="IPR036736">
    <property type="entry name" value="ACP-like_sf"/>
</dbReference>
<dbReference type="SUPFAM" id="SSF52777">
    <property type="entry name" value="CoA-dependent acyltransferases"/>
    <property type="match status" value="2"/>
</dbReference>
<dbReference type="RefSeq" id="WP_058452894.1">
    <property type="nucleotide sequence ID" value="NZ_CAAAIB010000005.1"/>
</dbReference>
<evidence type="ECO:0000313" key="8">
    <source>
        <dbReference type="Proteomes" id="UP000054908"/>
    </source>
</evidence>
<dbReference type="SUPFAM" id="SSF51735">
    <property type="entry name" value="NAD(P)-binding Rossmann-fold domains"/>
    <property type="match status" value="1"/>
</dbReference>
<accession>A0A0W0VYS6</accession>
<evidence type="ECO:0000256" key="3">
    <source>
        <dbReference type="ARBA" id="ARBA00022450"/>
    </source>
</evidence>
<dbReference type="EMBL" id="LNYL01000045">
    <property type="protein sequence ID" value="KTD25169.1"/>
    <property type="molecule type" value="Genomic_DNA"/>
</dbReference>
<dbReference type="InterPro" id="IPR020806">
    <property type="entry name" value="PKS_PP-bd"/>
</dbReference>
<dbReference type="PANTHER" id="PTHR22754">
    <property type="entry name" value="DISCO-INTERACTING PROTEIN 2 DIP2 -RELATED"/>
    <property type="match status" value="1"/>
</dbReference>
<dbReference type="Gene3D" id="3.40.50.720">
    <property type="entry name" value="NAD(P)-binding Rossmann-like Domain"/>
    <property type="match status" value="1"/>
</dbReference>
<proteinExistence type="inferred from homology"/>
<evidence type="ECO:0000256" key="4">
    <source>
        <dbReference type="ARBA" id="ARBA00022553"/>
    </source>
</evidence>
<dbReference type="InterPro" id="IPR044894">
    <property type="entry name" value="TubC_N_sf"/>
</dbReference>
<dbReference type="InterPro" id="IPR023213">
    <property type="entry name" value="CAT-like_dom_sf"/>
</dbReference>
<gene>
    <name evidence="7" type="ORF">Lmac_2147</name>
</gene>
<evidence type="ECO:0000256" key="5">
    <source>
        <dbReference type="SAM" id="MobiDB-lite"/>
    </source>
</evidence>
<dbReference type="InterPro" id="IPR013968">
    <property type="entry name" value="PKS_KR"/>
</dbReference>
<dbReference type="OrthoDB" id="9803968at2"/>
<dbReference type="SMART" id="SM00823">
    <property type="entry name" value="PKS_PP"/>
    <property type="match status" value="1"/>
</dbReference>
<dbReference type="GO" id="GO:0031177">
    <property type="term" value="F:phosphopantetheine binding"/>
    <property type="evidence" value="ECO:0007669"/>
    <property type="project" value="InterPro"/>
</dbReference>
<dbReference type="SUPFAM" id="SSF47336">
    <property type="entry name" value="ACP-like"/>
    <property type="match status" value="1"/>
</dbReference>
<dbReference type="Gene3D" id="3.40.50.12780">
    <property type="entry name" value="N-terminal domain of ligase-like"/>
    <property type="match status" value="1"/>
</dbReference>
<comment type="similarity">
    <text evidence="1">Belongs to the ATP-dependent AMP-binding enzyme family.</text>
</comment>
<dbReference type="PROSITE" id="PS00455">
    <property type="entry name" value="AMP_BINDING"/>
    <property type="match status" value="1"/>
</dbReference>
<dbReference type="InterPro" id="IPR045851">
    <property type="entry name" value="AMP-bd_C_sf"/>
</dbReference>
<dbReference type="GO" id="GO:0016740">
    <property type="term" value="F:transferase activity"/>
    <property type="evidence" value="ECO:0007669"/>
    <property type="project" value="UniProtKB-KW"/>
</dbReference>
<keyword evidence="3" id="KW-0596">Phosphopantetheine</keyword>
<dbReference type="PROSITE" id="PS50075">
    <property type="entry name" value="CARRIER"/>
    <property type="match status" value="1"/>
</dbReference>
<dbReference type="Pfam" id="PF00501">
    <property type="entry name" value="AMP-binding"/>
    <property type="match status" value="1"/>
</dbReference>
<dbReference type="InterPro" id="IPR001242">
    <property type="entry name" value="Condensation_dom"/>
</dbReference>
<dbReference type="Proteomes" id="UP000054908">
    <property type="component" value="Unassembled WGS sequence"/>
</dbReference>
<dbReference type="Gene3D" id="1.10.1200.10">
    <property type="entry name" value="ACP-like"/>
    <property type="match status" value="1"/>
</dbReference>
<dbReference type="InterPro" id="IPR042099">
    <property type="entry name" value="ANL_N_sf"/>
</dbReference>
<feature type="region of interest" description="Disordered" evidence="5">
    <location>
        <begin position="1864"/>
        <end position="1897"/>
    </location>
</feature>
<dbReference type="STRING" id="466.Lmac_2147"/>
<evidence type="ECO:0000259" key="6">
    <source>
        <dbReference type="PROSITE" id="PS50075"/>
    </source>
</evidence>
<dbReference type="PATRIC" id="fig|466.6.peg.2280"/>
<name>A0A0W0VYS6_9GAMM</name>
<dbReference type="InterPro" id="IPR009081">
    <property type="entry name" value="PP-bd_ACP"/>
</dbReference>
<dbReference type="InterPro" id="IPR020845">
    <property type="entry name" value="AMP-binding_CS"/>
</dbReference>
<dbReference type="SUPFAM" id="SSF56801">
    <property type="entry name" value="Acetyl-CoA synthetase-like"/>
    <property type="match status" value="1"/>
</dbReference>
<sequence>MKSLYQLYDELLAKDIKIAVKGSNLHLTGNKSALTPELIAALTAQKEPLVSWLTEKQDQDLGLPTTAGQRALWSLSRLHNNEIHNLVKTFRLNKELKQEQLSTSLLQLIQSHRVLRSVYRSDKDQELRQFRLPSVEFQITTIHSTLENLSTDLKAYVDVPFDLSKELPLRAAIFKAEDQRYFVLVVHHIAVDHSAYQILLEQLATLVSGESLSIEDNYERFIHEQSKYNSSPEKVADRLFWQESFQELTRRQDQPQEINSTDYHYFSFDEYELQPALKAFARDNGLTPYSLFLAVFNLLQFFSTGEPNVIVATPALNRNVLWSKKIIGFLANVIPIPTVIDEQQSLQSCCQQLAQTIVQGLSHQSLALSEMTKTKSALATQAMFVWHQDVSQAMQLFRQHIGEELFLLPSIRGIHEPILLIISPTAESYHFELYFNRSLFKKTEAEFWIQQFKLVYRQLIINAQQNVEQLFIAQLAAAEMLPPLARYEHADFYRQSLNRLMVTRTTPADLVRFCYELLHNHCVINDELYDTTIFERQFLKANNKIKSCKLISKKHKEGGWHNVMYFVADELLDTRSLPAEIQAIQVYQFPLLDNGDCAWHALEQEACLKEDDKQYILEKIRQATGFSDVKLLTREQMNASALLHLHEFSQQNDSVVANQHYLTLEQEAAGPQALVHGPELIIPSQAPITLTEAFCLTAKQFPEKGIYHYNRKGVYFQSYGSLYQRALHILSGLQARGLKPQNKIILQIPNLADHLAVFWAAILGGIIPVTVAIPPNYSKSNAVVEKLLHVWLLLEQPLLISGQANQVEVAQLTELYPGMDFKVETVEQLEYPTASELIYSAKPTDVVFYQLTSGSTGKPKCIQETHRGIIAHIHGSSQTNGYRKEDICLNWLPLDHVVPILTYHLKNVYLGCTQIEVLTELIIAEPLLWLDLIEKHAVTHSWSPNFGFKLLSEALKKEHGKTWQLASLKKLMNAGEQVTKLVCDLFLHRVARYGVEQAVMQPAFGMAEACTCMTYLNDYSSSTSTLFIKKTSLSGHLELSEEGDDAIGFVNLGTVMPGVAIRITDAQNRILPELVIGRFQIHGAVITPGYYANSAANQEAFQEDGWFDSGDLGFIYQGCLYLTGRQKETIIINGTNFYCYEIEDLVNTLPGVKPTFTAACGVPDRDSGSETLALFFVPESSDPDEQLQTIIQIRQSVSKHLAVFARHIIPLTLDDFKKTTSGKIQRQEMKNNFLKGGYPQSIQLDKHFLTKEVIPDWFYKQKWRLSKDLIRENPESRIHFISLKDLHHVERTETAPENGRALIPAISQYVRDDGDSWGFLDIKSGPHNKTYIENQAIIVVDLTRTSLAIESIYDGLLKLYQSLSPLTLNGLSLQLYVFTYKKFQVVEGDSEQSMYSGLASLLKTMSLETTALHCRLIDIDDIPALATILKQEAGALTRRNLVAYRSSQRYALSLCKIIPPSDNNNKILFKTKGFYLVIGGLGGIGKELCQELSQRHAAHVLIFGRKSAEIVATELDWLRNNGVQCAYQAVDLNGLTLELLRQLCEHYENLWAQPLQGIIHLAGSFPQRLLSEESALDIMQVIKAKIAGLAAIHAFLSSKKEAVFIAFSSVNSFFGGVGSAAYAIANQIFNSTIHSLFSKGNIHYRILSWSMWRDAGMGKDYEYKELAKNKGFHLISNQQGLLAMTMALAHWEPHLYIGLDCSKPYIMQMIASQPRRLSTLWAYRSEASDDLTTRQLALQGQSGQRFEILIKPSGYYPQAIQHQIQLQQRKAVLDSDLDDTVQRTPLEIIAKTKKIWQEVLNHEDISIDSNFFDLGGSSLDIIRIKEQLMQSFAVDISIAQLFNSPTIATLASMIASQLSASATTLNRSMPGREQRRNRRSKRLSQSQLEMENLADEF</sequence>
<dbReference type="Pfam" id="PF08659">
    <property type="entry name" value="KR"/>
    <property type="match status" value="1"/>
</dbReference>
<evidence type="ECO:0000313" key="7">
    <source>
        <dbReference type="EMBL" id="KTD25169.1"/>
    </source>
</evidence>
<dbReference type="Gene3D" id="3.30.300.30">
    <property type="match status" value="1"/>
</dbReference>
<dbReference type="Pfam" id="PF00668">
    <property type="entry name" value="Condensation"/>
    <property type="match status" value="1"/>
</dbReference>
<dbReference type="Gene3D" id="3.30.559.10">
    <property type="entry name" value="Chloramphenicol acetyltransferase-like domain"/>
    <property type="match status" value="1"/>
</dbReference>
<protein>
    <submittedName>
        <fullName evidence="7">Acetyltransferase</fullName>
    </submittedName>
</protein>
<dbReference type="InterPro" id="IPR036291">
    <property type="entry name" value="NAD(P)-bd_dom_sf"/>
</dbReference>
<comment type="caution">
    <text evidence="7">The sequence shown here is derived from an EMBL/GenBank/DDBJ whole genome shotgun (WGS) entry which is preliminary data.</text>
</comment>
<evidence type="ECO:0000256" key="1">
    <source>
        <dbReference type="ARBA" id="ARBA00006432"/>
    </source>
</evidence>
<reference evidence="7 8" key="1">
    <citation type="submission" date="2015-11" db="EMBL/GenBank/DDBJ databases">
        <title>Genomic analysis of 38 Legionella species identifies large and diverse effector repertoires.</title>
        <authorList>
            <person name="Burstein D."/>
            <person name="Amaro F."/>
            <person name="Zusman T."/>
            <person name="Lifshitz Z."/>
            <person name="Cohen O."/>
            <person name="Gilbert J.A."/>
            <person name="Pupko T."/>
            <person name="Shuman H.A."/>
            <person name="Segal G."/>
        </authorList>
    </citation>
    <scope>NUCLEOTIDE SEQUENCE [LARGE SCALE GENOMIC DNA]</scope>
    <source>
        <strain evidence="7 8">PX-1-G2-E2</strain>
    </source>
</reference>
<keyword evidence="4" id="KW-0597">Phosphoprotein</keyword>
<keyword evidence="7" id="KW-0808">Transferase</keyword>
<organism evidence="7 8">
    <name type="scientific">Legionella maceachernii</name>
    <dbReference type="NCBI Taxonomy" id="466"/>
    <lineage>
        <taxon>Bacteria</taxon>
        <taxon>Pseudomonadati</taxon>
        <taxon>Pseudomonadota</taxon>
        <taxon>Gammaproteobacteria</taxon>
        <taxon>Legionellales</taxon>
        <taxon>Legionellaceae</taxon>
        <taxon>Legionella</taxon>
    </lineage>
</organism>
<feature type="domain" description="Carrier" evidence="6">
    <location>
        <begin position="1783"/>
        <end position="1858"/>
    </location>
</feature>
<dbReference type="Gene3D" id="1.10.10.1830">
    <property type="entry name" value="Non-ribosomal peptide synthase, adenylation domain"/>
    <property type="match status" value="1"/>
</dbReference>
<dbReference type="InterPro" id="IPR000873">
    <property type="entry name" value="AMP-dep_synth/lig_dom"/>
</dbReference>
<dbReference type="Pfam" id="PF00550">
    <property type="entry name" value="PP-binding"/>
    <property type="match status" value="1"/>
</dbReference>
<dbReference type="Gene3D" id="3.30.559.30">
    <property type="entry name" value="Nonribosomal peptide synthetase, condensation domain"/>
    <property type="match status" value="1"/>
</dbReference>
<dbReference type="PANTHER" id="PTHR22754:SF32">
    <property type="entry name" value="DISCO-INTERACTING PROTEIN 2"/>
    <property type="match status" value="1"/>
</dbReference>